<dbReference type="InterPro" id="IPR003673">
    <property type="entry name" value="CoA-Trfase_fam_III"/>
</dbReference>
<sequence length="382" mass="41659">MLPLKGIKVIELAGLAPGPFAGLLLADYGASVLRIDRPNSTSVDQLTRDQLTRNKTSITLDLRNQNSLNILLRLLPTADILIDPFRPGVLERLGLSPTEVLQKHNPRLIVARMTGFRRDGKYKDMAGHDINYIAVSGVLSTLGRAGEKPHAPGNILGDFAGGGAVCFQGILLALISRSHTGRGQVVEANMVDGSAYLATFPRLARKTPAWAQPRGENLLDGGCPYYDTYETKDAGRYFAVGALEPQFYAALVRGLGFEIGELPEREDRTQWPVLREIFTRRFKEKTRVEWEAVFDGTDACATPVLEQAELEEGGYEQRPMVHLVSTPGKPISADNGGWSGGGLLPGDGGVDTLREWAGWEQGKDFEVRKDGAFVAMDGKSKI</sequence>
<dbReference type="AlphaFoldDB" id="W6QIK4"/>
<name>W6QIK4_PENRF</name>
<dbReference type="OrthoDB" id="16747at2759"/>
<proteinExistence type="inferred from homology"/>
<dbReference type="Proteomes" id="UP000030686">
    <property type="component" value="Unassembled WGS sequence"/>
</dbReference>
<dbReference type="GO" id="GO:0003824">
    <property type="term" value="F:catalytic activity"/>
    <property type="evidence" value="ECO:0007669"/>
    <property type="project" value="InterPro"/>
</dbReference>
<dbReference type="InterPro" id="IPR044855">
    <property type="entry name" value="CoA-Trfase_III_dom3_sf"/>
</dbReference>
<dbReference type="SUPFAM" id="SSF89796">
    <property type="entry name" value="CoA-transferase family III (CaiB/BaiF)"/>
    <property type="match status" value="1"/>
</dbReference>
<dbReference type="PANTHER" id="PTHR48228">
    <property type="entry name" value="SUCCINYL-COA--D-CITRAMALATE COA-TRANSFERASE"/>
    <property type="match status" value="1"/>
</dbReference>
<dbReference type="Gene3D" id="3.30.1540.10">
    <property type="entry name" value="formyl-coa transferase, domain 3"/>
    <property type="match status" value="1"/>
</dbReference>
<comment type="similarity">
    <text evidence="1">Belongs to the CoA-transferase III family.</text>
</comment>
<dbReference type="EMBL" id="HG792018">
    <property type="protein sequence ID" value="CDM35826.1"/>
    <property type="molecule type" value="Genomic_DNA"/>
</dbReference>
<dbReference type="STRING" id="1365484.W6QIK4"/>
<dbReference type="InterPro" id="IPR023606">
    <property type="entry name" value="CoA-Trfase_III_dom_1_sf"/>
</dbReference>
<reference evidence="2" key="1">
    <citation type="journal article" date="2014" name="Nat. Commun.">
        <title>Multiple recent horizontal transfers of a large genomic region in cheese making fungi.</title>
        <authorList>
            <person name="Cheeseman K."/>
            <person name="Ropars J."/>
            <person name="Renault P."/>
            <person name="Dupont J."/>
            <person name="Gouzy J."/>
            <person name="Branca A."/>
            <person name="Abraham A.L."/>
            <person name="Ceppi M."/>
            <person name="Conseiller E."/>
            <person name="Debuchy R."/>
            <person name="Malagnac F."/>
            <person name="Goarin A."/>
            <person name="Silar P."/>
            <person name="Lacoste S."/>
            <person name="Sallet E."/>
            <person name="Bensimon A."/>
            <person name="Giraud T."/>
            <person name="Brygoo Y."/>
        </authorList>
    </citation>
    <scope>NUCLEOTIDE SEQUENCE [LARGE SCALE GENOMIC DNA]</scope>
    <source>
        <strain evidence="2">FM164</strain>
    </source>
</reference>
<accession>W6QIK4</accession>
<dbReference type="Pfam" id="PF02515">
    <property type="entry name" value="CoA_transf_3"/>
    <property type="match status" value="1"/>
</dbReference>
<gene>
    <name evidence="2" type="primary">Amacr</name>
    <name evidence="2" type="ORF">PROQFM164_S04g000707</name>
</gene>
<organism evidence="2 3">
    <name type="scientific">Penicillium roqueforti (strain FM164)</name>
    <dbReference type="NCBI Taxonomy" id="1365484"/>
    <lineage>
        <taxon>Eukaryota</taxon>
        <taxon>Fungi</taxon>
        <taxon>Dikarya</taxon>
        <taxon>Ascomycota</taxon>
        <taxon>Pezizomycotina</taxon>
        <taxon>Eurotiomycetes</taxon>
        <taxon>Eurotiomycetidae</taxon>
        <taxon>Eurotiales</taxon>
        <taxon>Aspergillaceae</taxon>
        <taxon>Penicillium</taxon>
    </lineage>
</organism>
<dbReference type="Gene3D" id="3.40.50.10540">
    <property type="entry name" value="Crotonobetainyl-coa:carnitine coa-transferase, domain 1"/>
    <property type="match status" value="1"/>
</dbReference>
<dbReference type="InterPro" id="IPR050509">
    <property type="entry name" value="CoA-transferase_III"/>
</dbReference>
<evidence type="ECO:0000313" key="2">
    <source>
        <dbReference type="EMBL" id="CDM35826.1"/>
    </source>
</evidence>
<evidence type="ECO:0000256" key="1">
    <source>
        <dbReference type="ARBA" id="ARBA00008383"/>
    </source>
</evidence>
<evidence type="ECO:0000313" key="3">
    <source>
        <dbReference type="Proteomes" id="UP000030686"/>
    </source>
</evidence>
<dbReference type="PANTHER" id="PTHR48228:SF5">
    <property type="entry name" value="ALPHA-METHYLACYL-COA RACEMASE"/>
    <property type="match status" value="1"/>
</dbReference>
<protein>
    <submittedName>
        <fullName evidence="2">Alpha-methylacyl-CoA racemase</fullName>
    </submittedName>
</protein>
<dbReference type="OMA" id="VVIDPFR"/>
<keyword evidence="3" id="KW-1185">Reference proteome</keyword>